<evidence type="ECO:0000256" key="2">
    <source>
        <dbReference type="ARBA" id="ARBA00007581"/>
    </source>
</evidence>
<dbReference type="EC" id="1.13.11.8" evidence="7"/>
<keyword evidence="4" id="KW-0862">Zinc</keyword>
<organism evidence="7 8">
    <name type="scientific">Azoarcus sp. (strain BH72)</name>
    <dbReference type="NCBI Taxonomy" id="418699"/>
    <lineage>
        <taxon>Bacteria</taxon>
        <taxon>Pseudomonadati</taxon>
        <taxon>Pseudomonadota</taxon>
        <taxon>Betaproteobacteria</taxon>
        <taxon>Rhodocyclales</taxon>
        <taxon>Zoogloeaceae</taxon>
        <taxon>Azoarcus</taxon>
    </lineage>
</organism>
<dbReference type="RefSeq" id="WP_011766594.1">
    <property type="nucleotide sequence ID" value="NC_008702.1"/>
</dbReference>
<dbReference type="eggNOG" id="COG3384">
    <property type="taxonomic scope" value="Bacteria"/>
</dbReference>
<accession>A1K9H9</accession>
<dbReference type="CDD" id="cd07363">
    <property type="entry name" value="45_DOPA_Dioxygenase"/>
    <property type="match status" value="1"/>
</dbReference>
<evidence type="ECO:0000256" key="4">
    <source>
        <dbReference type="ARBA" id="ARBA00022833"/>
    </source>
</evidence>
<dbReference type="KEGG" id="azo:azo2868"/>
<dbReference type="Pfam" id="PF02900">
    <property type="entry name" value="LigB"/>
    <property type="match status" value="1"/>
</dbReference>
<dbReference type="SUPFAM" id="SSF53213">
    <property type="entry name" value="LigB-like"/>
    <property type="match status" value="1"/>
</dbReference>
<dbReference type="InterPro" id="IPR014436">
    <property type="entry name" value="Extradiol_dOase_DODA"/>
</dbReference>
<proteinExistence type="inferred from homology"/>
<evidence type="ECO:0000256" key="3">
    <source>
        <dbReference type="ARBA" id="ARBA00022723"/>
    </source>
</evidence>
<dbReference type="PANTHER" id="PTHR30096:SF0">
    <property type="entry name" value="4,5-DOPA DIOXYGENASE EXTRADIOL-LIKE PROTEIN"/>
    <property type="match status" value="1"/>
</dbReference>
<evidence type="ECO:0000259" key="6">
    <source>
        <dbReference type="Pfam" id="PF02900"/>
    </source>
</evidence>
<evidence type="ECO:0000256" key="1">
    <source>
        <dbReference type="ARBA" id="ARBA00001947"/>
    </source>
</evidence>
<dbReference type="Proteomes" id="UP000002588">
    <property type="component" value="Chromosome"/>
</dbReference>
<comment type="similarity">
    <text evidence="2">Belongs to the DODA-type extradiol aromatic ring-opening dioxygenase family.</text>
</comment>
<dbReference type="PANTHER" id="PTHR30096">
    <property type="entry name" value="4,5-DOPA DIOXYGENASE EXTRADIOL-LIKE PROTEIN"/>
    <property type="match status" value="1"/>
</dbReference>
<keyword evidence="3" id="KW-0479">Metal-binding</keyword>
<evidence type="ECO:0000313" key="8">
    <source>
        <dbReference type="Proteomes" id="UP000002588"/>
    </source>
</evidence>
<evidence type="ECO:0000256" key="5">
    <source>
        <dbReference type="ARBA" id="ARBA00023002"/>
    </source>
</evidence>
<dbReference type="GO" id="GO:0008270">
    <property type="term" value="F:zinc ion binding"/>
    <property type="evidence" value="ECO:0007669"/>
    <property type="project" value="InterPro"/>
</dbReference>
<sequence>MTTTHPAPLPTLFVSHGSPMFALNPGEAGPVLAAFAARVPRPRAVVAVSPHWMTRSPEVLASAQPATVHDFGGFPRELYALDYPAPGAPGVAAEVIALLAGHGVTVQANELAGRDHGTWVPLMHLYPDADVPVIQLSQPATRSPLVLLELGRALAPLREQGILLMGSGSITHNLYEFRAPRDPDDHYASEFTDWMWNTIAAGDLEALLDYRTRAPHAVRAHPTDEHLLPLYFALGAAGAAWTRATRLPGGVTDGVLAMDSFAFGDATA</sequence>
<dbReference type="STRING" id="62928.azo2868"/>
<dbReference type="GO" id="GO:0008198">
    <property type="term" value="F:ferrous iron binding"/>
    <property type="evidence" value="ECO:0007669"/>
    <property type="project" value="InterPro"/>
</dbReference>
<dbReference type="InterPro" id="IPR004183">
    <property type="entry name" value="Xdiol_dOase_suB"/>
</dbReference>
<keyword evidence="5 7" id="KW-0560">Oxidoreductase</keyword>
<dbReference type="PIRSF" id="PIRSF006157">
    <property type="entry name" value="Doxgns_DODA"/>
    <property type="match status" value="1"/>
</dbReference>
<evidence type="ECO:0000313" key="7">
    <source>
        <dbReference type="EMBL" id="CAL95484.1"/>
    </source>
</evidence>
<comment type="cofactor">
    <cofactor evidence="1">
        <name>Zn(2+)</name>
        <dbReference type="ChEBI" id="CHEBI:29105"/>
    </cofactor>
</comment>
<keyword evidence="8" id="KW-1185">Reference proteome</keyword>
<dbReference type="EMBL" id="AM406670">
    <property type="protein sequence ID" value="CAL95484.1"/>
    <property type="molecule type" value="Genomic_DNA"/>
</dbReference>
<reference evidence="7 8" key="1">
    <citation type="journal article" date="2006" name="Nat. Biotechnol.">
        <title>Complete genome of the mutualistic, N2-fixing grass endophyte Azoarcus sp. strain BH72.</title>
        <authorList>
            <person name="Krause A."/>
            <person name="Ramakumar A."/>
            <person name="Bartels D."/>
            <person name="Battistoni F."/>
            <person name="Bekel T."/>
            <person name="Boch J."/>
            <person name="Boehm M."/>
            <person name="Friedrich F."/>
            <person name="Hurek T."/>
            <person name="Krause L."/>
            <person name="Linke B."/>
            <person name="McHardy A.C."/>
            <person name="Sarkar A."/>
            <person name="Schneiker S."/>
            <person name="Syed A.A."/>
            <person name="Thauer R."/>
            <person name="Vorhoelter F.-J."/>
            <person name="Weidner S."/>
            <person name="Puehler A."/>
            <person name="Reinhold-Hurek B."/>
            <person name="Kaiser O."/>
            <person name="Goesmann A."/>
        </authorList>
    </citation>
    <scope>NUCLEOTIDE SEQUENCE [LARGE SCALE GENOMIC DNA]</scope>
    <source>
        <strain evidence="7 8">BH72</strain>
    </source>
</reference>
<dbReference type="HOGENOM" id="CLU_046582_2_1_4"/>
<gene>
    <name evidence="7" type="primary">ygiD</name>
    <name evidence="7" type="ordered locus">azo2868</name>
</gene>
<feature type="domain" description="Extradiol ring-cleavage dioxygenase class III enzyme subunit B" evidence="6">
    <location>
        <begin position="37"/>
        <end position="239"/>
    </location>
</feature>
<dbReference type="GO" id="GO:0018579">
    <property type="term" value="F:protocatechuate 4,5-dioxygenase activity"/>
    <property type="evidence" value="ECO:0007669"/>
    <property type="project" value="UniProtKB-EC"/>
</dbReference>
<dbReference type="Gene3D" id="3.40.830.10">
    <property type="entry name" value="LigB-like"/>
    <property type="match status" value="1"/>
</dbReference>
<dbReference type="AlphaFoldDB" id="A1K9H9"/>
<protein>
    <submittedName>
        <fullName evidence="7">Protocatechuate 4,5-dioxygenase</fullName>
        <ecNumber evidence="7">1.13.11.8</ecNumber>
    </submittedName>
</protein>
<name>A1K9H9_AZOSB</name>